<reference evidence="4 5" key="1">
    <citation type="submission" date="2019-07" db="EMBL/GenBank/DDBJ databases">
        <title>Diversity of Bacteria from Kongsfjorden, Arctic.</title>
        <authorList>
            <person name="Yu Y."/>
        </authorList>
    </citation>
    <scope>NUCLEOTIDE SEQUENCE [LARGE SCALE GENOMIC DNA]</scope>
    <source>
        <strain evidence="4 5">SM1923</strain>
    </source>
</reference>
<evidence type="ECO:0000256" key="3">
    <source>
        <dbReference type="RuleBase" id="RU003707"/>
    </source>
</evidence>
<dbReference type="OrthoDB" id="9775794at2"/>
<keyword evidence="2" id="KW-0456">Lyase</keyword>
<dbReference type="CDD" id="cd06558">
    <property type="entry name" value="crotonase-like"/>
    <property type="match status" value="1"/>
</dbReference>
<name>A0A558HNA9_9GAMM</name>
<comment type="similarity">
    <text evidence="1 3">Belongs to the enoyl-CoA hydratase/isomerase family.</text>
</comment>
<dbReference type="InterPro" id="IPR001753">
    <property type="entry name" value="Enoyl-CoA_hydra/iso"/>
</dbReference>
<proteinExistence type="inferred from homology"/>
<dbReference type="InterPro" id="IPR029045">
    <property type="entry name" value="ClpP/crotonase-like_dom_sf"/>
</dbReference>
<protein>
    <submittedName>
        <fullName evidence="4">Enoyl-CoA hydratase</fullName>
    </submittedName>
</protein>
<dbReference type="SUPFAM" id="SSF52096">
    <property type="entry name" value="ClpP/crotonase"/>
    <property type="match status" value="1"/>
</dbReference>
<keyword evidence="5" id="KW-1185">Reference proteome</keyword>
<dbReference type="Proteomes" id="UP000319941">
    <property type="component" value="Unassembled WGS sequence"/>
</dbReference>
<dbReference type="EMBL" id="VNFH01000005">
    <property type="protein sequence ID" value="TVU70568.1"/>
    <property type="molecule type" value="Genomic_DNA"/>
</dbReference>
<evidence type="ECO:0000256" key="1">
    <source>
        <dbReference type="ARBA" id="ARBA00005254"/>
    </source>
</evidence>
<evidence type="ECO:0000313" key="4">
    <source>
        <dbReference type="EMBL" id="TVU70568.1"/>
    </source>
</evidence>
<comment type="caution">
    <text evidence="4">The sequence shown here is derived from an EMBL/GenBank/DDBJ whole genome shotgun (WGS) entry which is preliminary data.</text>
</comment>
<accession>A0A558HNA9</accession>
<gene>
    <name evidence="4" type="ORF">FQP86_08005</name>
</gene>
<evidence type="ECO:0000256" key="2">
    <source>
        <dbReference type="ARBA" id="ARBA00023239"/>
    </source>
</evidence>
<dbReference type="Gene3D" id="3.90.226.10">
    <property type="entry name" value="2-enoyl-CoA Hydratase, Chain A, domain 1"/>
    <property type="match status" value="1"/>
</dbReference>
<sequence>MSSSQAQDSQARNKCLVLEKDRHIARITINNPPANTWTEASLIELEQLLDELERDGSLSAVVITGEGDKFFSAGADLKTFADGDKGVASTMARRFGLAFERLANFPGVTIAAVNGYAMGGGLECALACDIRIVERQARLALPEAKVGLLPCAGGTQHLPWLVGEGWAKRMILCGEQVDGETAGRIGLAEEVVEKGQSLERALAIAESVANQSPSAVARCKALIMSSRHRGMSDGLRMERELFVELFDDPNQKEGVSAFLEKRAPQWVTSGEGQGREQS</sequence>
<dbReference type="PANTHER" id="PTHR11941:SF141">
    <property type="entry name" value="ENOYL-COA HYDRATASE_ISOMERASE-RELATED"/>
    <property type="match status" value="1"/>
</dbReference>
<dbReference type="FunFam" id="3.90.226.10:FF:000009">
    <property type="entry name" value="Carnitinyl-CoA dehydratase"/>
    <property type="match status" value="1"/>
</dbReference>
<dbReference type="NCBIfam" id="NF006566">
    <property type="entry name" value="PRK09076.1"/>
    <property type="match status" value="1"/>
</dbReference>
<dbReference type="FunFam" id="1.10.12.10:FF:000001">
    <property type="entry name" value="Probable enoyl-CoA hydratase, mitochondrial"/>
    <property type="match status" value="1"/>
</dbReference>
<dbReference type="Pfam" id="PF00378">
    <property type="entry name" value="ECH_1"/>
    <property type="match status" value="1"/>
</dbReference>
<dbReference type="InterPro" id="IPR018376">
    <property type="entry name" value="Enoyl-CoA_hyd/isom_CS"/>
</dbReference>
<dbReference type="PROSITE" id="PS00166">
    <property type="entry name" value="ENOYL_COA_HYDRATASE"/>
    <property type="match status" value="1"/>
</dbReference>
<dbReference type="AlphaFoldDB" id="A0A558HNA9"/>
<dbReference type="GO" id="GO:0006635">
    <property type="term" value="P:fatty acid beta-oxidation"/>
    <property type="evidence" value="ECO:0007669"/>
    <property type="project" value="TreeGrafter"/>
</dbReference>
<dbReference type="RefSeq" id="WP_024951888.1">
    <property type="nucleotide sequence ID" value="NZ_CAWOWR010000107.1"/>
</dbReference>
<organism evidence="4 5">
    <name type="scientific">Cobetia crustatorum</name>
    <dbReference type="NCBI Taxonomy" id="553385"/>
    <lineage>
        <taxon>Bacteria</taxon>
        <taxon>Pseudomonadati</taxon>
        <taxon>Pseudomonadota</taxon>
        <taxon>Gammaproteobacteria</taxon>
        <taxon>Oceanospirillales</taxon>
        <taxon>Halomonadaceae</taxon>
        <taxon>Cobetia</taxon>
    </lineage>
</organism>
<dbReference type="InterPro" id="IPR014748">
    <property type="entry name" value="Enoyl-CoA_hydra_C"/>
</dbReference>
<dbReference type="STRING" id="553385.GCA_000591415_01756"/>
<evidence type="ECO:0000313" key="5">
    <source>
        <dbReference type="Proteomes" id="UP000319941"/>
    </source>
</evidence>
<dbReference type="Gene3D" id="1.10.12.10">
    <property type="entry name" value="Lyase 2-enoyl-coa Hydratase, Chain A, domain 2"/>
    <property type="match status" value="1"/>
</dbReference>
<dbReference type="GO" id="GO:0016836">
    <property type="term" value="F:hydro-lyase activity"/>
    <property type="evidence" value="ECO:0007669"/>
    <property type="project" value="UniProtKB-ARBA"/>
</dbReference>
<dbReference type="PANTHER" id="PTHR11941">
    <property type="entry name" value="ENOYL-COA HYDRATASE-RELATED"/>
    <property type="match status" value="1"/>
</dbReference>